<dbReference type="InterPro" id="IPR004263">
    <property type="entry name" value="Exostosin"/>
</dbReference>
<keyword evidence="6" id="KW-1185">Reference proteome</keyword>
<evidence type="ECO:0000313" key="6">
    <source>
        <dbReference type="Proteomes" id="UP001295423"/>
    </source>
</evidence>
<comment type="caution">
    <text evidence="5">The sequence shown here is derived from an EMBL/GenBank/DDBJ whole genome shotgun (WGS) entry which is preliminary data.</text>
</comment>
<feature type="compositionally biased region" description="Polar residues" evidence="2">
    <location>
        <begin position="410"/>
        <end position="421"/>
    </location>
</feature>
<feature type="domain" description="Exostosin GT47" evidence="4">
    <location>
        <begin position="325"/>
        <end position="395"/>
    </location>
</feature>
<dbReference type="InterPro" id="IPR040911">
    <property type="entry name" value="Exostosin_GT47"/>
</dbReference>
<proteinExistence type="inferred from homology"/>
<evidence type="ECO:0000256" key="1">
    <source>
        <dbReference type="ARBA" id="ARBA00010271"/>
    </source>
</evidence>
<accession>A0AAD2JL84</accession>
<evidence type="ECO:0000256" key="2">
    <source>
        <dbReference type="SAM" id="MobiDB-lite"/>
    </source>
</evidence>
<keyword evidence="3" id="KW-0812">Transmembrane</keyword>
<dbReference type="Proteomes" id="UP001295423">
    <property type="component" value="Unassembled WGS sequence"/>
</dbReference>
<dbReference type="AlphaFoldDB" id="A0AAD2JL84"/>
<dbReference type="GO" id="GO:0016757">
    <property type="term" value="F:glycosyltransferase activity"/>
    <property type="evidence" value="ECO:0007669"/>
    <property type="project" value="InterPro"/>
</dbReference>
<comment type="similarity">
    <text evidence="1">Belongs to the glycosyltransferase 47 family.</text>
</comment>
<keyword evidence="3" id="KW-0472">Membrane</keyword>
<feature type="region of interest" description="Disordered" evidence="2">
    <location>
        <begin position="62"/>
        <end position="87"/>
    </location>
</feature>
<feature type="compositionally biased region" description="Basic and acidic residues" evidence="2">
    <location>
        <begin position="64"/>
        <end position="83"/>
    </location>
</feature>
<dbReference type="PANTHER" id="PTHR11062">
    <property type="entry name" value="EXOSTOSIN HEPARAN SULFATE GLYCOSYLTRANSFERASE -RELATED"/>
    <property type="match status" value="1"/>
</dbReference>
<reference evidence="5" key="1">
    <citation type="submission" date="2023-08" db="EMBL/GenBank/DDBJ databases">
        <authorList>
            <person name="Audoor S."/>
            <person name="Bilcke G."/>
        </authorList>
    </citation>
    <scope>NUCLEOTIDE SEQUENCE</scope>
</reference>
<name>A0AAD2JL84_9STRA</name>
<evidence type="ECO:0000256" key="3">
    <source>
        <dbReference type="SAM" id="Phobius"/>
    </source>
</evidence>
<organism evidence="5 6">
    <name type="scientific">Cylindrotheca closterium</name>
    <dbReference type="NCBI Taxonomy" id="2856"/>
    <lineage>
        <taxon>Eukaryota</taxon>
        <taxon>Sar</taxon>
        <taxon>Stramenopiles</taxon>
        <taxon>Ochrophyta</taxon>
        <taxon>Bacillariophyta</taxon>
        <taxon>Bacillariophyceae</taxon>
        <taxon>Bacillariophycidae</taxon>
        <taxon>Bacillariales</taxon>
        <taxon>Bacillariaceae</taxon>
        <taxon>Cylindrotheca</taxon>
    </lineage>
</organism>
<evidence type="ECO:0000259" key="4">
    <source>
        <dbReference type="Pfam" id="PF03016"/>
    </source>
</evidence>
<gene>
    <name evidence="5" type="ORF">CYCCA115_LOCUS17781</name>
</gene>
<dbReference type="Pfam" id="PF03016">
    <property type="entry name" value="Exostosin_GT47"/>
    <property type="match status" value="1"/>
</dbReference>
<keyword evidence="3" id="KW-1133">Transmembrane helix</keyword>
<sequence>MAPFRKAKESNSCKSRGPNGRQRTFNLCCYIVACLTLVIGIKFFQPQTSLWVDFDSESSSASSIRHEQTKPKSKSCSEEKERSPSTSPELLLSVPFYVYEDQAWINATIQDKLVSDMAKQHTKYGSRFKHGDDYWLLEASLKHPMRTQNKSEAKLFFVPWLLNFFDFRSFKDVPLCWNGKCNMELLLDAVAALKESETFKLYPDRHIVVRSFYSAHWESWNQELERGNKEGYKQFLYVFKKMQVITFEGKDLYPNPGHRIVLPSYYVGTPCKLSNEKPFDVAMVASLSPEKPRFQHRRNLCHWLKNGQNHENKTTLDLKISSCGHAEQCPALAESKFGFHVAGDTFSSNRLMDTILSGSVPIFTHLNQYTMAGGEWIDWNQLSYYIPIHNDTNLKSSPEDAGKLRPRKGANQNIATHPTSRYSMLPPASESTVLERMDAIVHDEKGYEERYHKILQHIPLFEYTTLHPFDTYMYLFQAELYPETRHRPEVYNCRWSALKLPRPFFDG</sequence>
<protein>
    <recommendedName>
        <fullName evidence="4">Exostosin GT47 domain-containing protein</fullName>
    </recommendedName>
</protein>
<evidence type="ECO:0000313" key="5">
    <source>
        <dbReference type="EMBL" id="CAJ1959359.1"/>
    </source>
</evidence>
<dbReference type="PANTHER" id="PTHR11062:SF281">
    <property type="entry name" value="EXOSTOSIN-LIKE 2"/>
    <property type="match status" value="1"/>
</dbReference>
<dbReference type="EMBL" id="CAKOGP040001992">
    <property type="protein sequence ID" value="CAJ1959359.1"/>
    <property type="molecule type" value="Genomic_DNA"/>
</dbReference>
<feature type="region of interest" description="Disordered" evidence="2">
    <location>
        <begin position="395"/>
        <end position="421"/>
    </location>
</feature>
<feature type="transmembrane region" description="Helical" evidence="3">
    <location>
        <begin position="24"/>
        <end position="44"/>
    </location>
</feature>